<feature type="transmembrane region" description="Helical" evidence="1">
    <location>
        <begin position="326"/>
        <end position="347"/>
    </location>
</feature>
<evidence type="ECO:0000313" key="4">
    <source>
        <dbReference type="Proteomes" id="UP000430692"/>
    </source>
</evidence>
<dbReference type="GO" id="GO:0006508">
    <property type="term" value="P:proteolysis"/>
    <property type="evidence" value="ECO:0007669"/>
    <property type="project" value="InterPro"/>
</dbReference>
<organism evidence="3 4">
    <name type="scientific">Shimazuella alba</name>
    <dbReference type="NCBI Taxonomy" id="2690964"/>
    <lineage>
        <taxon>Bacteria</taxon>
        <taxon>Bacillati</taxon>
        <taxon>Bacillota</taxon>
        <taxon>Bacilli</taxon>
        <taxon>Bacillales</taxon>
        <taxon>Thermoactinomycetaceae</taxon>
        <taxon>Shimazuella</taxon>
    </lineage>
</organism>
<dbReference type="InterPro" id="IPR045175">
    <property type="entry name" value="M28_fam"/>
</dbReference>
<keyword evidence="1" id="KW-1133">Transmembrane helix</keyword>
<keyword evidence="1" id="KW-0812">Transmembrane</keyword>
<dbReference type="InterPro" id="IPR007484">
    <property type="entry name" value="Peptidase_M28"/>
</dbReference>
<proteinExistence type="predicted"/>
<feature type="transmembrane region" description="Helical" evidence="1">
    <location>
        <begin position="402"/>
        <end position="419"/>
    </location>
</feature>
<comment type="caution">
    <text evidence="3">The sequence shown here is derived from an EMBL/GenBank/DDBJ whole genome shotgun (WGS) entry which is preliminary data.</text>
</comment>
<evidence type="ECO:0000259" key="2">
    <source>
        <dbReference type="Pfam" id="PF04389"/>
    </source>
</evidence>
<feature type="transmembrane region" description="Helical" evidence="1">
    <location>
        <begin position="540"/>
        <end position="558"/>
    </location>
</feature>
<dbReference type="Proteomes" id="UP000430692">
    <property type="component" value="Unassembled WGS sequence"/>
</dbReference>
<dbReference type="Gene3D" id="3.40.630.10">
    <property type="entry name" value="Zn peptidases"/>
    <property type="match status" value="1"/>
</dbReference>
<accession>A0A6I4VT64</accession>
<feature type="transmembrane region" description="Helical" evidence="1">
    <location>
        <begin position="7"/>
        <end position="28"/>
    </location>
</feature>
<dbReference type="SUPFAM" id="SSF53187">
    <property type="entry name" value="Zn-dependent exopeptidases"/>
    <property type="match status" value="1"/>
</dbReference>
<sequence>MKKRRNINTILVISIAFLFAFISLYAMIPPSPDKNADFVKNFSADRALHHLKNIANTAHPSGSIENEKVRNYLVEQLRVLGLKPEIEHSNHASLYPKMITGGDMYNVIAKLEGSGSGHAIMMSAHYDSVQQGPGASDDGAGVAALLETIRVLKSAPTLKNDIYFVFTDGEEQGLMGAKEFWTESKHKQKINMIINFEARGTSGPSIMFQTSKENGWIVREFAKAAPNPVTSSLLGSLFEIMPNDSDLTVSNENKIPGLNFAYGDGWTGYHTPNDNIQHLDIRSLEHQGRNALEMAKHFGQLDLSHTKQENAVYFNFFGLVISYSYYWVYPLTSFIVFLFAMVTIIAVKKNAATYKGFGISLLAIFSAIVASILATVLIWMGVNALWAEKMTLFSGAIYDSSLYQSAFLLLTVAVSLFIWKKFRSINTWEMTLAAIFLGVIFLLLLTQFLPGASYLFAWPLLASLLILGWVVWKDKTESIADQPLILTLMSCLPVVLFVPLLKLLFTFFPVSLAPYLMLLVVWLLALLFMHSKLLYQLGRWVPHTLVGMAIIVLAISFFQANPGSDRPIDSNLFYVVDQDKKQAKWVSLEPPDKWTEQYVTATNKSNIKEILPFNYDKEAWVGTALVRNYEMAKIKLVKTEKKQGKKFIHLRYLGGNDIQNMYVSVPGGRVQKVTIGKESFVIPKTMQTFYYKQTGIPKKGLDLILEIKGEKPVEFTFASEQHPDPEIRSKRPSRWISTGIFDESIFITDRVTY</sequence>
<feature type="transmembrane region" description="Helical" evidence="1">
    <location>
        <begin position="455"/>
        <end position="472"/>
    </location>
</feature>
<name>A0A6I4VT64_9BACL</name>
<gene>
    <name evidence="3" type="ORF">GSM42_10845</name>
</gene>
<keyword evidence="1" id="KW-0472">Membrane</keyword>
<feature type="domain" description="Peptidase M28" evidence="2">
    <location>
        <begin position="106"/>
        <end position="294"/>
    </location>
</feature>
<feature type="transmembrane region" description="Helical" evidence="1">
    <location>
        <begin position="507"/>
        <end position="528"/>
    </location>
</feature>
<dbReference type="GO" id="GO:0008235">
    <property type="term" value="F:metalloexopeptidase activity"/>
    <property type="evidence" value="ECO:0007669"/>
    <property type="project" value="InterPro"/>
</dbReference>
<keyword evidence="4" id="KW-1185">Reference proteome</keyword>
<feature type="transmembrane region" description="Helical" evidence="1">
    <location>
        <begin position="484"/>
        <end position="501"/>
    </location>
</feature>
<feature type="transmembrane region" description="Helical" evidence="1">
    <location>
        <begin position="431"/>
        <end position="449"/>
    </location>
</feature>
<reference evidence="3 4" key="1">
    <citation type="submission" date="2019-12" db="EMBL/GenBank/DDBJ databases">
        <title>Whole-genome analyses of novel actinobacteria.</title>
        <authorList>
            <person name="Sahin N."/>
            <person name="Saygin H."/>
        </authorList>
    </citation>
    <scope>NUCLEOTIDE SEQUENCE [LARGE SCALE GENOMIC DNA]</scope>
    <source>
        <strain evidence="3 4">KC615</strain>
    </source>
</reference>
<dbReference type="Pfam" id="PF04389">
    <property type="entry name" value="Peptidase_M28"/>
    <property type="match status" value="1"/>
</dbReference>
<protein>
    <submittedName>
        <fullName evidence="3">M20/M25/M40 family metallo-hydrolase</fullName>
    </submittedName>
</protein>
<evidence type="ECO:0000256" key="1">
    <source>
        <dbReference type="SAM" id="Phobius"/>
    </source>
</evidence>
<keyword evidence="3" id="KW-0378">Hydrolase</keyword>
<feature type="transmembrane region" description="Helical" evidence="1">
    <location>
        <begin position="359"/>
        <end position="382"/>
    </location>
</feature>
<dbReference type="EMBL" id="WUUL01000006">
    <property type="protein sequence ID" value="MXQ54203.1"/>
    <property type="molecule type" value="Genomic_DNA"/>
</dbReference>
<dbReference type="PANTHER" id="PTHR12147:SF26">
    <property type="entry name" value="PEPTIDASE M28 DOMAIN-CONTAINING PROTEIN"/>
    <property type="match status" value="1"/>
</dbReference>
<dbReference type="AlphaFoldDB" id="A0A6I4VT64"/>
<dbReference type="RefSeq" id="WP_160801559.1">
    <property type="nucleotide sequence ID" value="NZ_WUUL01000006.1"/>
</dbReference>
<evidence type="ECO:0000313" key="3">
    <source>
        <dbReference type="EMBL" id="MXQ54203.1"/>
    </source>
</evidence>
<dbReference type="PANTHER" id="PTHR12147">
    <property type="entry name" value="METALLOPEPTIDASE M28 FAMILY MEMBER"/>
    <property type="match status" value="1"/>
</dbReference>